<evidence type="ECO:0000256" key="3">
    <source>
        <dbReference type="ARBA" id="ARBA00022475"/>
    </source>
</evidence>
<dbReference type="InterPro" id="IPR044492">
    <property type="entry name" value="P_typ_ATPase_HD_dom"/>
</dbReference>
<evidence type="ECO:0000256" key="6">
    <source>
        <dbReference type="ARBA" id="ARBA00022741"/>
    </source>
</evidence>
<dbReference type="GO" id="GO:0005886">
    <property type="term" value="C:plasma membrane"/>
    <property type="evidence" value="ECO:0007669"/>
    <property type="project" value="UniProtKB-SubCell"/>
</dbReference>
<accession>A0A1H4ED57</accession>
<feature type="compositionally biased region" description="Basic and acidic residues" evidence="12">
    <location>
        <begin position="9"/>
        <end position="22"/>
    </location>
</feature>
<dbReference type="InterPro" id="IPR001757">
    <property type="entry name" value="P_typ_ATPase"/>
</dbReference>
<dbReference type="InterPro" id="IPR059000">
    <property type="entry name" value="ATPase_P-type_domA"/>
</dbReference>
<keyword evidence="9 11" id="KW-1133">Transmembrane helix</keyword>
<comment type="subcellular location">
    <subcellularLocation>
        <location evidence="1">Cell membrane</location>
        <topology evidence="1">Multi-pass membrane protein</topology>
    </subcellularLocation>
</comment>
<dbReference type="GO" id="GO:0055070">
    <property type="term" value="P:copper ion homeostasis"/>
    <property type="evidence" value="ECO:0007669"/>
    <property type="project" value="TreeGrafter"/>
</dbReference>
<dbReference type="InterPro" id="IPR018303">
    <property type="entry name" value="ATPase_P-typ_P_site"/>
</dbReference>
<evidence type="ECO:0000256" key="7">
    <source>
        <dbReference type="ARBA" id="ARBA00022840"/>
    </source>
</evidence>
<dbReference type="Gene3D" id="3.30.70.100">
    <property type="match status" value="2"/>
</dbReference>
<evidence type="ECO:0000256" key="10">
    <source>
        <dbReference type="ARBA" id="ARBA00023136"/>
    </source>
</evidence>
<dbReference type="PRINTS" id="PR00120">
    <property type="entry name" value="HATPASE"/>
</dbReference>
<evidence type="ECO:0000256" key="1">
    <source>
        <dbReference type="ARBA" id="ARBA00004651"/>
    </source>
</evidence>
<dbReference type="Pfam" id="PF00403">
    <property type="entry name" value="HMA"/>
    <property type="match status" value="2"/>
</dbReference>
<dbReference type="Pfam" id="PF00702">
    <property type="entry name" value="Hydrolase"/>
    <property type="match status" value="1"/>
</dbReference>
<dbReference type="PANTHER" id="PTHR43520:SF8">
    <property type="entry name" value="P-TYPE CU(+) TRANSPORTER"/>
    <property type="match status" value="1"/>
</dbReference>
<dbReference type="PRINTS" id="PR00119">
    <property type="entry name" value="CATATPASE"/>
</dbReference>
<dbReference type="InterPro" id="IPR036163">
    <property type="entry name" value="HMA_dom_sf"/>
</dbReference>
<dbReference type="InterPro" id="IPR023298">
    <property type="entry name" value="ATPase_P-typ_TM_dom_sf"/>
</dbReference>
<dbReference type="InterPro" id="IPR023299">
    <property type="entry name" value="ATPase_P-typ_cyto_dom_N"/>
</dbReference>
<evidence type="ECO:0000256" key="5">
    <source>
        <dbReference type="ARBA" id="ARBA00022723"/>
    </source>
</evidence>
<feature type="transmembrane region" description="Helical" evidence="11">
    <location>
        <begin position="435"/>
        <end position="457"/>
    </location>
</feature>
<dbReference type="Proteomes" id="UP000198703">
    <property type="component" value="Unassembled WGS sequence"/>
</dbReference>
<evidence type="ECO:0000256" key="2">
    <source>
        <dbReference type="ARBA" id="ARBA00006024"/>
    </source>
</evidence>
<feature type="transmembrane region" description="Helical" evidence="11">
    <location>
        <begin position="774"/>
        <end position="796"/>
    </location>
</feature>
<dbReference type="CDD" id="cd00371">
    <property type="entry name" value="HMA"/>
    <property type="match status" value="2"/>
</dbReference>
<dbReference type="SFLD" id="SFLDG00002">
    <property type="entry name" value="C1.7:_P-type_atpase_like"/>
    <property type="match status" value="1"/>
</dbReference>
<dbReference type="FunFam" id="2.70.150.10:FF:000020">
    <property type="entry name" value="Copper-exporting P-type ATPase A"/>
    <property type="match status" value="1"/>
</dbReference>
<reference evidence="14 15" key="1">
    <citation type="submission" date="2016-10" db="EMBL/GenBank/DDBJ databases">
        <authorList>
            <person name="de Groot N.N."/>
        </authorList>
    </citation>
    <scope>NUCLEOTIDE SEQUENCE [LARGE SCALE GENOMIC DNA]</scope>
    <source>
        <strain evidence="14 15">DSM 15345</strain>
    </source>
</reference>
<keyword evidence="8" id="KW-1278">Translocase</keyword>
<dbReference type="Gene3D" id="2.70.150.10">
    <property type="entry name" value="Calcium-transporting ATPase, cytoplasmic transduction domain A"/>
    <property type="match status" value="1"/>
</dbReference>
<feature type="transmembrane region" description="Helical" evidence="11">
    <location>
        <begin position="251"/>
        <end position="273"/>
    </location>
</feature>
<keyword evidence="7 11" id="KW-0067">ATP-binding</keyword>
<dbReference type="SUPFAM" id="SSF81665">
    <property type="entry name" value="Calcium ATPase, transmembrane domain M"/>
    <property type="match status" value="1"/>
</dbReference>
<keyword evidence="6 11" id="KW-0547">Nucleotide-binding</keyword>
<organism evidence="14 15">
    <name type="scientific">Rubrimonas cliftonensis</name>
    <dbReference type="NCBI Taxonomy" id="89524"/>
    <lineage>
        <taxon>Bacteria</taxon>
        <taxon>Pseudomonadati</taxon>
        <taxon>Pseudomonadota</taxon>
        <taxon>Alphaproteobacteria</taxon>
        <taxon>Rhodobacterales</taxon>
        <taxon>Paracoccaceae</taxon>
        <taxon>Rubrimonas</taxon>
    </lineage>
</organism>
<dbReference type="EMBL" id="FNQM01000013">
    <property type="protein sequence ID" value="SEA82729.1"/>
    <property type="molecule type" value="Genomic_DNA"/>
</dbReference>
<dbReference type="InterPro" id="IPR023214">
    <property type="entry name" value="HAD_sf"/>
</dbReference>
<feature type="transmembrane region" description="Helical" evidence="11">
    <location>
        <begin position="463"/>
        <end position="488"/>
    </location>
</feature>
<dbReference type="CDD" id="cd02094">
    <property type="entry name" value="P-type_ATPase_Cu-like"/>
    <property type="match status" value="1"/>
</dbReference>
<comment type="similarity">
    <text evidence="2 11">Belongs to the cation transport ATPase (P-type) (TC 3.A.3) family. Type IB subfamily.</text>
</comment>
<keyword evidence="5 11" id="KW-0479">Metal-binding</keyword>
<dbReference type="PROSITE" id="PS00154">
    <property type="entry name" value="ATPASE_E1_E2"/>
    <property type="match status" value="1"/>
</dbReference>
<protein>
    <submittedName>
        <fullName evidence="14">Cu+-exporting ATPase</fullName>
    </submittedName>
</protein>
<evidence type="ECO:0000256" key="8">
    <source>
        <dbReference type="ARBA" id="ARBA00022967"/>
    </source>
</evidence>
<feature type="transmembrane region" description="Helical" evidence="11">
    <location>
        <begin position="802"/>
        <end position="820"/>
    </location>
</feature>
<dbReference type="Gene3D" id="3.40.1110.10">
    <property type="entry name" value="Calcium-transporting ATPase, cytoplasmic domain N"/>
    <property type="match status" value="1"/>
</dbReference>
<dbReference type="PROSITE" id="PS01047">
    <property type="entry name" value="HMA_1"/>
    <property type="match status" value="2"/>
</dbReference>
<dbReference type="PROSITE" id="PS50846">
    <property type="entry name" value="HMA_2"/>
    <property type="match status" value="2"/>
</dbReference>
<dbReference type="GO" id="GO:0005507">
    <property type="term" value="F:copper ion binding"/>
    <property type="evidence" value="ECO:0007669"/>
    <property type="project" value="TreeGrafter"/>
</dbReference>
<keyword evidence="4 11" id="KW-0812">Transmembrane</keyword>
<feature type="domain" description="HMA" evidence="13">
    <location>
        <begin position="23"/>
        <end position="88"/>
    </location>
</feature>
<keyword evidence="10 11" id="KW-0472">Membrane</keyword>
<dbReference type="GO" id="GO:0005524">
    <property type="term" value="F:ATP binding"/>
    <property type="evidence" value="ECO:0007669"/>
    <property type="project" value="UniProtKB-UniRule"/>
</dbReference>
<dbReference type="GO" id="GO:0016887">
    <property type="term" value="F:ATP hydrolysis activity"/>
    <property type="evidence" value="ECO:0007669"/>
    <property type="project" value="InterPro"/>
</dbReference>
<evidence type="ECO:0000256" key="9">
    <source>
        <dbReference type="ARBA" id="ARBA00022989"/>
    </source>
</evidence>
<dbReference type="GO" id="GO:0060003">
    <property type="term" value="P:copper ion export"/>
    <property type="evidence" value="ECO:0007669"/>
    <property type="project" value="UniProtKB-ARBA"/>
</dbReference>
<sequence>MDGSTPPEDADRGGRAGATDDGRSAAFAVEGMTCGGCAARIQRSLDAAPGVASASVNFAARRATVTLTPEGGWAAVERAVRDAGYAPGLTEASFDVSGLRCGACVGRLEAALAAAPRVRDVSVNLATGRAKVRSLGATPREALSAAARKAGYPLVEEHVPGAAADRGEGAAARETAALGRRAALAGLATAPLVVLEMGGHASPAFGAWAASALGGFAGWLAFALASVVLFGPGRAFFVDGARALARGAPDMNALVMLGAGAAWAYSTAALIAAGPTAEAAGHVYFESGAVIVTLILLGRWLEGRARGRAGAAIRSLVALQPPTALVLREGVPVEKTVAALAVGELVLLRPGARAPVDGVVTEGESWIDESMVTGEPAPARKGPGDAVTGGTVNGAGALTFRAERVGADTLLARIVAMVETAQGAKLPIQSLVNRVTLWFVPAILVVAALTLGFWLWAAPEQAVSHAVAVLIVACPCAMGLATPISIVVGTGRGAELGVLFRRGAALQALRDVDVAAFDKTGTLTEGRPAVTEVTALDGDGAALLADAAAVEALSEHPVARAVREAAAARGLAPASADGFRAETGRGVSATVAGRLVLVGSARMLREAGVDLAPLSAAAARADEAGATALCVAVDGRPAGLIAVADPIKPGAGAALAELKALGLKLVMVTGDAEAAARAVARQLGLETVHAGVLPAEKAEVVAALQTSGRRVAFIGDGVNDAPALAQADVGVAIGAGTDIAIESADVVLMADDLAAAAKAVRLSRATMANIRQNLVWAFGYNAALIPVAAGVLASWGVTLSPMLAGAAMALSSVSVVANALRLRRAG</sequence>
<evidence type="ECO:0000313" key="14">
    <source>
        <dbReference type="EMBL" id="SEA82729.1"/>
    </source>
</evidence>
<dbReference type="Pfam" id="PF00122">
    <property type="entry name" value="E1-E2_ATPase"/>
    <property type="match status" value="1"/>
</dbReference>
<evidence type="ECO:0000259" key="13">
    <source>
        <dbReference type="PROSITE" id="PS50846"/>
    </source>
</evidence>
<dbReference type="RefSeq" id="WP_093255161.1">
    <property type="nucleotide sequence ID" value="NZ_FNQM01000013.1"/>
</dbReference>
<feature type="transmembrane region" description="Helical" evidence="11">
    <location>
        <begin position="207"/>
        <end position="230"/>
    </location>
</feature>
<dbReference type="SUPFAM" id="SSF81653">
    <property type="entry name" value="Calcium ATPase, transduction domain A"/>
    <property type="match status" value="1"/>
</dbReference>
<dbReference type="PANTHER" id="PTHR43520">
    <property type="entry name" value="ATP7, ISOFORM B"/>
    <property type="match status" value="1"/>
</dbReference>
<evidence type="ECO:0000313" key="15">
    <source>
        <dbReference type="Proteomes" id="UP000198703"/>
    </source>
</evidence>
<name>A0A1H4ED57_9RHOB</name>
<dbReference type="Gene3D" id="3.40.50.1000">
    <property type="entry name" value="HAD superfamily/HAD-like"/>
    <property type="match status" value="1"/>
</dbReference>
<feature type="region of interest" description="Disordered" evidence="12">
    <location>
        <begin position="1"/>
        <end position="22"/>
    </location>
</feature>
<dbReference type="InterPro" id="IPR006121">
    <property type="entry name" value="HMA_dom"/>
</dbReference>
<dbReference type="STRING" id="89524.SAMN05444370_11342"/>
<dbReference type="InterPro" id="IPR017969">
    <property type="entry name" value="Heavy-metal-associated_CS"/>
</dbReference>
<feature type="transmembrane region" description="Helical" evidence="11">
    <location>
        <begin position="279"/>
        <end position="298"/>
    </location>
</feature>
<dbReference type="NCBIfam" id="TIGR01525">
    <property type="entry name" value="ATPase-IB_hvy"/>
    <property type="match status" value="1"/>
</dbReference>
<dbReference type="GO" id="GO:0043682">
    <property type="term" value="F:P-type divalent copper transporter activity"/>
    <property type="evidence" value="ECO:0007669"/>
    <property type="project" value="TreeGrafter"/>
</dbReference>
<feature type="domain" description="HMA" evidence="13">
    <location>
        <begin position="90"/>
        <end position="155"/>
    </location>
</feature>
<dbReference type="SFLD" id="SFLDF00027">
    <property type="entry name" value="p-type_atpase"/>
    <property type="match status" value="1"/>
</dbReference>
<dbReference type="AlphaFoldDB" id="A0A1H4ED57"/>
<gene>
    <name evidence="14" type="ORF">SAMN05444370_11342</name>
</gene>
<dbReference type="SUPFAM" id="SSF55008">
    <property type="entry name" value="HMA, heavy metal-associated domain"/>
    <property type="match status" value="2"/>
</dbReference>
<dbReference type="InterPro" id="IPR008250">
    <property type="entry name" value="ATPase_P-typ_transduc_dom_A_sf"/>
</dbReference>
<evidence type="ECO:0000256" key="4">
    <source>
        <dbReference type="ARBA" id="ARBA00022692"/>
    </source>
</evidence>
<dbReference type="NCBIfam" id="TIGR01511">
    <property type="entry name" value="ATPase-IB1_Cu"/>
    <property type="match status" value="1"/>
</dbReference>
<proteinExistence type="inferred from homology"/>
<evidence type="ECO:0000256" key="11">
    <source>
        <dbReference type="RuleBase" id="RU362081"/>
    </source>
</evidence>
<keyword evidence="15" id="KW-1185">Reference proteome</keyword>
<dbReference type="NCBIfam" id="TIGR01494">
    <property type="entry name" value="ATPase_P-type"/>
    <property type="match status" value="1"/>
</dbReference>
<dbReference type="InterPro" id="IPR036412">
    <property type="entry name" value="HAD-like_sf"/>
</dbReference>
<dbReference type="SFLD" id="SFLDS00003">
    <property type="entry name" value="Haloacid_Dehalogenase"/>
    <property type="match status" value="1"/>
</dbReference>
<keyword evidence="3 11" id="KW-1003">Cell membrane</keyword>
<dbReference type="InterPro" id="IPR027256">
    <property type="entry name" value="P-typ_ATPase_IB"/>
</dbReference>
<evidence type="ECO:0000256" key="12">
    <source>
        <dbReference type="SAM" id="MobiDB-lite"/>
    </source>
</evidence>
<dbReference type="SUPFAM" id="SSF56784">
    <property type="entry name" value="HAD-like"/>
    <property type="match status" value="1"/>
</dbReference>
<feature type="transmembrane region" description="Helical" evidence="11">
    <location>
        <begin position="182"/>
        <end position="201"/>
    </location>
</feature>